<sequence>MRNWPKTVPGASFRGTPFHVSRETVDDAGRYVAFHPFAKAETHGTEDMGRKAWKFRVQAYLTGDTVDADAMAFLEVCSTPGAGMLILPMLPGIMVRCLNCSRAAEKNSQGYVQFDLEFGEAGAQGGGFPAIPLGDRIAEGVLNTLPRLIGSALSAFGVR</sequence>
<dbReference type="Pfam" id="PF07157">
    <property type="entry name" value="DNA_circ_N"/>
    <property type="match status" value="1"/>
</dbReference>
<dbReference type="OrthoDB" id="378644at2"/>
<gene>
    <name evidence="2" type="ordered locus">Mnod_2449</name>
</gene>
<accession>B8ICK8</accession>
<organism evidence="2 3">
    <name type="scientific">Methylobacterium nodulans (strain LMG 21967 / CNCM I-2342 / ORS 2060)</name>
    <dbReference type="NCBI Taxonomy" id="460265"/>
    <lineage>
        <taxon>Bacteria</taxon>
        <taxon>Pseudomonadati</taxon>
        <taxon>Pseudomonadota</taxon>
        <taxon>Alphaproteobacteria</taxon>
        <taxon>Hyphomicrobiales</taxon>
        <taxon>Methylobacteriaceae</taxon>
        <taxon>Methylobacterium</taxon>
    </lineage>
</organism>
<dbReference type="STRING" id="460265.Mnod_2449"/>
<feature type="domain" description="DNA circulation N-terminal" evidence="1">
    <location>
        <begin position="10"/>
        <end position="90"/>
    </location>
</feature>
<keyword evidence="3" id="KW-1185">Reference proteome</keyword>
<dbReference type="RefSeq" id="WP_015929099.1">
    <property type="nucleotide sequence ID" value="NC_011894.1"/>
</dbReference>
<dbReference type="Proteomes" id="UP000008207">
    <property type="component" value="Chromosome"/>
</dbReference>
<dbReference type="EMBL" id="CP001349">
    <property type="protein sequence ID" value="ACL57419.1"/>
    <property type="molecule type" value="Genomic_DNA"/>
</dbReference>
<name>B8ICK8_METNO</name>
<dbReference type="KEGG" id="mno:Mnod_2449"/>
<dbReference type="InterPro" id="IPR009826">
    <property type="entry name" value="DNA_circ_N"/>
</dbReference>
<reference evidence="2 3" key="1">
    <citation type="submission" date="2009-01" db="EMBL/GenBank/DDBJ databases">
        <title>Complete sequence of chromosome of Methylobacterium nodulans ORS 2060.</title>
        <authorList>
            <consortium name="US DOE Joint Genome Institute"/>
            <person name="Lucas S."/>
            <person name="Copeland A."/>
            <person name="Lapidus A."/>
            <person name="Glavina del Rio T."/>
            <person name="Dalin E."/>
            <person name="Tice H."/>
            <person name="Bruce D."/>
            <person name="Goodwin L."/>
            <person name="Pitluck S."/>
            <person name="Sims D."/>
            <person name="Brettin T."/>
            <person name="Detter J.C."/>
            <person name="Han C."/>
            <person name="Larimer F."/>
            <person name="Land M."/>
            <person name="Hauser L."/>
            <person name="Kyrpides N."/>
            <person name="Ivanova N."/>
            <person name="Marx C.J."/>
            <person name="Richardson P."/>
        </authorList>
    </citation>
    <scope>NUCLEOTIDE SEQUENCE [LARGE SCALE GENOMIC DNA]</scope>
    <source>
        <strain evidence="3">LMG 21967 / CNCM I-2342 / ORS 2060</strain>
    </source>
</reference>
<protein>
    <submittedName>
        <fullName evidence="2">Putative Mu-like prophage DNA circulation protein</fullName>
    </submittedName>
</protein>
<proteinExistence type="predicted"/>
<dbReference type="eggNOG" id="COG4228">
    <property type="taxonomic scope" value="Bacteria"/>
</dbReference>
<evidence type="ECO:0000313" key="3">
    <source>
        <dbReference type="Proteomes" id="UP000008207"/>
    </source>
</evidence>
<dbReference type="AlphaFoldDB" id="B8ICK8"/>
<evidence type="ECO:0000259" key="1">
    <source>
        <dbReference type="Pfam" id="PF07157"/>
    </source>
</evidence>
<evidence type="ECO:0000313" key="2">
    <source>
        <dbReference type="EMBL" id="ACL57419.1"/>
    </source>
</evidence>
<dbReference type="HOGENOM" id="CLU_1658760_0_0_5"/>